<evidence type="ECO:0000256" key="6">
    <source>
        <dbReference type="ARBA" id="ARBA00022840"/>
    </source>
</evidence>
<feature type="domain" description="POLO box" evidence="12">
    <location>
        <begin position="483"/>
        <end position="565"/>
    </location>
</feature>
<evidence type="ECO:0000256" key="10">
    <source>
        <dbReference type="RuleBase" id="RU361162"/>
    </source>
</evidence>
<evidence type="ECO:0000256" key="1">
    <source>
        <dbReference type="ARBA" id="ARBA00022527"/>
    </source>
</evidence>
<dbReference type="SUPFAM" id="SSF56112">
    <property type="entry name" value="Protein kinase-like (PK-like)"/>
    <property type="match status" value="1"/>
</dbReference>
<dbReference type="PANTHER" id="PTHR24345">
    <property type="entry name" value="SERINE/THREONINE-PROTEIN KINASE PLK"/>
    <property type="match status" value="1"/>
</dbReference>
<dbReference type="PROSITE" id="PS50078">
    <property type="entry name" value="POLO_BOX"/>
    <property type="match status" value="2"/>
</dbReference>
<dbReference type="InterPro" id="IPR008271">
    <property type="entry name" value="Ser/Thr_kinase_AS"/>
</dbReference>
<dbReference type="GO" id="GO:0000922">
    <property type="term" value="C:spindle pole"/>
    <property type="evidence" value="ECO:0007669"/>
    <property type="project" value="TreeGrafter"/>
</dbReference>
<gene>
    <name evidence="13" type="ORF">Cfor_12781</name>
</gene>
<keyword evidence="14" id="KW-1185">Reference proteome</keyword>
<comment type="caution">
    <text evidence="13">The sequence shown here is derived from an EMBL/GenBank/DDBJ whole genome shotgun (WGS) entry which is preliminary data.</text>
</comment>
<dbReference type="Gene3D" id="3.30.1120.30">
    <property type="entry name" value="POLO box domain"/>
    <property type="match status" value="2"/>
</dbReference>
<comment type="catalytic activity">
    <reaction evidence="8">
        <text>L-seryl-[protein] + ATP = O-phospho-L-seryl-[protein] + ADP + H(+)</text>
        <dbReference type="Rhea" id="RHEA:17989"/>
        <dbReference type="Rhea" id="RHEA-COMP:9863"/>
        <dbReference type="Rhea" id="RHEA-COMP:11604"/>
        <dbReference type="ChEBI" id="CHEBI:15378"/>
        <dbReference type="ChEBI" id="CHEBI:29999"/>
        <dbReference type="ChEBI" id="CHEBI:30616"/>
        <dbReference type="ChEBI" id="CHEBI:83421"/>
        <dbReference type="ChEBI" id="CHEBI:456216"/>
        <dbReference type="EC" id="2.7.11.21"/>
    </reaction>
</comment>
<accession>A0A6L2PH51</accession>
<dbReference type="GO" id="GO:0005813">
    <property type="term" value="C:centrosome"/>
    <property type="evidence" value="ECO:0007669"/>
    <property type="project" value="TreeGrafter"/>
</dbReference>
<dbReference type="GO" id="GO:0000776">
    <property type="term" value="C:kinetochore"/>
    <property type="evidence" value="ECO:0007669"/>
    <property type="project" value="TreeGrafter"/>
</dbReference>
<keyword evidence="5 10" id="KW-0418">Kinase</keyword>
<dbReference type="GO" id="GO:0005634">
    <property type="term" value="C:nucleus"/>
    <property type="evidence" value="ECO:0007669"/>
    <property type="project" value="TreeGrafter"/>
</dbReference>
<feature type="domain" description="Protein kinase" evidence="11">
    <location>
        <begin position="25"/>
        <end position="276"/>
    </location>
</feature>
<evidence type="ECO:0000259" key="12">
    <source>
        <dbReference type="PROSITE" id="PS50078"/>
    </source>
</evidence>
<dbReference type="GO" id="GO:0007052">
    <property type="term" value="P:mitotic spindle organization"/>
    <property type="evidence" value="ECO:0007669"/>
    <property type="project" value="TreeGrafter"/>
</dbReference>
<dbReference type="InterPro" id="IPR000959">
    <property type="entry name" value="POLO_box_dom"/>
</dbReference>
<evidence type="ECO:0000256" key="5">
    <source>
        <dbReference type="ARBA" id="ARBA00022777"/>
    </source>
</evidence>
<evidence type="ECO:0000256" key="9">
    <source>
        <dbReference type="PROSITE-ProRule" id="PRU10141"/>
    </source>
</evidence>
<evidence type="ECO:0000256" key="7">
    <source>
        <dbReference type="ARBA" id="ARBA00047802"/>
    </source>
</evidence>
<evidence type="ECO:0000256" key="4">
    <source>
        <dbReference type="ARBA" id="ARBA00022741"/>
    </source>
</evidence>
<dbReference type="GO" id="GO:0005524">
    <property type="term" value="F:ATP binding"/>
    <property type="evidence" value="ECO:0007669"/>
    <property type="project" value="UniProtKB-UniRule"/>
</dbReference>
<evidence type="ECO:0000256" key="2">
    <source>
        <dbReference type="ARBA" id="ARBA00022679"/>
    </source>
</evidence>
<evidence type="ECO:0000256" key="3">
    <source>
        <dbReference type="ARBA" id="ARBA00022737"/>
    </source>
</evidence>
<dbReference type="CDD" id="cd13118">
    <property type="entry name" value="POLO_box_1"/>
    <property type="match status" value="1"/>
</dbReference>
<dbReference type="Pfam" id="PF00659">
    <property type="entry name" value="POLO_box"/>
    <property type="match status" value="2"/>
</dbReference>
<dbReference type="GO" id="GO:0005737">
    <property type="term" value="C:cytoplasm"/>
    <property type="evidence" value="ECO:0007669"/>
    <property type="project" value="TreeGrafter"/>
</dbReference>
<evidence type="ECO:0000313" key="13">
    <source>
        <dbReference type="EMBL" id="GFG30472.1"/>
    </source>
</evidence>
<dbReference type="InterPro" id="IPR000719">
    <property type="entry name" value="Prot_kinase_dom"/>
</dbReference>
<dbReference type="EMBL" id="BLKM01000224">
    <property type="protein sequence ID" value="GFG30472.1"/>
    <property type="molecule type" value="Genomic_DNA"/>
</dbReference>
<evidence type="ECO:0000256" key="8">
    <source>
        <dbReference type="ARBA" id="ARBA00048347"/>
    </source>
</evidence>
<dbReference type="PROSITE" id="PS50011">
    <property type="entry name" value="PROTEIN_KINASE_DOM"/>
    <property type="match status" value="1"/>
</dbReference>
<comment type="catalytic activity">
    <reaction evidence="7 10">
        <text>L-threonyl-[protein] + ATP = O-phospho-L-threonyl-[protein] + ADP + H(+)</text>
        <dbReference type="Rhea" id="RHEA:46608"/>
        <dbReference type="Rhea" id="RHEA-COMP:11060"/>
        <dbReference type="Rhea" id="RHEA-COMP:11605"/>
        <dbReference type="ChEBI" id="CHEBI:15378"/>
        <dbReference type="ChEBI" id="CHEBI:30013"/>
        <dbReference type="ChEBI" id="CHEBI:30616"/>
        <dbReference type="ChEBI" id="CHEBI:61977"/>
        <dbReference type="ChEBI" id="CHEBI:456216"/>
        <dbReference type="EC" id="2.7.11.21"/>
    </reaction>
</comment>
<protein>
    <recommendedName>
        <fullName evidence="10">Serine/threonine-protein kinase PLK</fullName>
        <ecNumber evidence="10">2.7.11.21</ecNumber>
    </recommendedName>
    <alternativeName>
        <fullName evidence="10">Polo-like kinase</fullName>
    </alternativeName>
</protein>
<dbReference type="InterPro" id="IPR033701">
    <property type="entry name" value="POLO_box_1"/>
</dbReference>
<feature type="binding site" evidence="9">
    <location>
        <position position="54"/>
    </location>
    <ligand>
        <name>ATP</name>
        <dbReference type="ChEBI" id="CHEBI:30616"/>
    </ligand>
</feature>
<name>A0A6L2PH51_COPFO</name>
<keyword evidence="6 9" id="KW-0067">ATP-binding</keyword>
<dbReference type="FunFam" id="1.10.510.10:FF:000571">
    <property type="entry name" value="Maternal embryonic leucine zipper kinase"/>
    <property type="match status" value="1"/>
</dbReference>
<dbReference type="InterPro" id="IPR011009">
    <property type="entry name" value="Kinase-like_dom_sf"/>
</dbReference>
<dbReference type="InterPro" id="IPR033695">
    <property type="entry name" value="POLO_box_2"/>
</dbReference>
<dbReference type="InterPro" id="IPR017441">
    <property type="entry name" value="Protein_kinase_ATP_BS"/>
</dbReference>
<sequence length="568" mass="65202">MTEKVKEKGSEFPSIILDSTHNIQYKRNAFLGKGAFGKCFQITDTMNGNVYAGKFVSKEVVTKYKMKEKLVQEISIHRTLNHKHIVAFYGFFEDETYVYIVLELCQKRSMAELMKRRKVITEPEVRYYLKQVLSAVQYLHENSIIHRDLKLANLFINHEMKVKIGDFGLSTRTENGERKTTMCGTPNYIAPEILEKKGHGQEVDVWSIGCIMFTLLVGKPPFEATTLQETCCRIKQCEYCVPAALSTCATDMIKRILVKNPSARPTVNDLIQDLFFTNGYTPLSLPSSCLVMAPKFDVLEHTSVVQREPLKQLNICNTLKSPKIYMDQEQSVPLNTQRFPFTESYNFLNALKVQLSKALDSKPTEKRPTSVDETEDPAAQPMIWITSWVDYSCKYGFAYTLCDKSIGVMFVDRTKLVLMPNGNSIQYTDQEGSETYFTVSQFDKSLTKKMRLLYIFQQHIATLTRTGASMPVQESDCLTRLPVLCNWTRYSRAIIMQLSNGTLQINFFPDHSKIILCPLMGAVTLIDRNEAFRTYRLSLIEQYGCSKDLSWRLHYAVRKINEMLKQLS</sequence>
<dbReference type="Proteomes" id="UP000502823">
    <property type="component" value="Unassembled WGS sequence"/>
</dbReference>
<dbReference type="FunFam" id="3.30.200.20:FF:000284">
    <property type="entry name" value="Serine/threonine-protein kinase PLK"/>
    <property type="match status" value="1"/>
</dbReference>
<reference evidence="14" key="1">
    <citation type="submission" date="2020-01" db="EMBL/GenBank/DDBJ databases">
        <title>Draft genome sequence of the Termite Coptotermes fromosanus.</title>
        <authorList>
            <person name="Itakura S."/>
            <person name="Yosikawa Y."/>
            <person name="Umezawa K."/>
        </authorList>
    </citation>
    <scope>NUCLEOTIDE SEQUENCE [LARGE SCALE GENOMIC DNA]</scope>
</reference>
<dbReference type="PANTHER" id="PTHR24345:SF93">
    <property type="entry name" value="SERINE_THREONINE-PROTEIN KINASE PLK1"/>
    <property type="match status" value="1"/>
</dbReference>
<dbReference type="OrthoDB" id="408964at2759"/>
<dbReference type="SUPFAM" id="SSF82615">
    <property type="entry name" value="Polo-box domain"/>
    <property type="match status" value="2"/>
</dbReference>
<keyword evidence="3" id="KW-0677">Repeat</keyword>
<dbReference type="CDD" id="cd14099">
    <property type="entry name" value="STKc_PLK"/>
    <property type="match status" value="1"/>
</dbReference>
<dbReference type="EC" id="2.7.11.21" evidence="10"/>
<evidence type="ECO:0000313" key="14">
    <source>
        <dbReference type="Proteomes" id="UP000502823"/>
    </source>
</evidence>
<dbReference type="PROSITE" id="PS00107">
    <property type="entry name" value="PROTEIN_KINASE_ATP"/>
    <property type="match status" value="1"/>
</dbReference>
<dbReference type="InParanoid" id="A0A6L2PH51"/>
<comment type="similarity">
    <text evidence="10">Belongs to the protein kinase superfamily. Ser/Thr protein kinase family. CDC5/Polo subfamily.</text>
</comment>
<dbReference type="SMART" id="SM00220">
    <property type="entry name" value="S_TKc"/>
    <property type="match status" value="1"/>
</dbReference>
<dbReference type="GO" id="GO:0004674">
    <property type="term" value="F:protein serine/threonine kinase activity"/>
    <property type="evidence" value="ECO:0007669"/>
    <property type="project" value="UniProtKB-KW"/>
</dbReference>
<evidence type="ECO:0000259" key="11">
    <source>
        <dbReference type="PROSITE" id="PS50011"/>
    </source>
</evidence>
<keyword evidence="2 10" id="KW-0808">Transferase</keyword>
<proteinExistence type="inferred from homology"/>
<organism evidence="13 14">
    <name type="scientific">Coptotermes formosanus</name>
    <name type="common">Formosan subterranean termite</name>
    <dbReference type="NCBI Taxonomy" id="36987"/>
    <lineage>
        <taxon>Eukaryota</taxon>
        <taxon>Metazoa</taxon>
        <taxon>Ecdysozoa</taxon>
        <taxon>Arthropoda</taxon>
        <taxon>Hexapoda</taxon>
        <taxon>Insecta</taxon>
        <taxon>Pterygota</taxon>
        <taxon>Neoptera</taxon>
        <taxon>Polyneoptera</taxon>
        <taxon>Dictyoptera</taxon>
        <taxon>Blattodea</taxon>
        <taxon>Blattoidea</taxon>
        <taxon>Termitoidae</taxon>
        <taxon>Rhinotermitidae</taxon>
        <taxon>Coptotermes</taxon>
    </lineage>
</organism>
<dbReference type="Gene3D" id="3.30.200.20">
    <property type="entry name" value="Phosphorylase Kinase, domain 1"/>
    <property type="match status" value="1"/>
</dbReference>
<dbReference type="Gene3D" id="1.10.510.10">
    <property type="entry name" value="Transferase(Phosphotransferase) domain 1"/>
    <property type="match status" value="1"/>
</dbReference>
<dbReference type="AlphaFoldDB" id="A0A6L2PH51"/>
<keyword evidence="1 10" id="KW-0723">Serine/threonine-protein kinase</keyword>
<dbReference type="CDD" id="cd13117">
    <property type="entry name" value="POLO_box_2"/>
    <property type="match status" value="1"/>
</dbReference>
<dbReference type="Pfam" id="PF00069">
    <property type="entry name" value="Pkinase"/>
    <property type="match status" value="1"/>
</dbReference>
<feature type="domain" description="POLO box" evidence="12">
    <location>
        <begin position="384"/>
        <end position="462"/>
    </location>
</feature>
<dbReference type="InterPro" id="IPR036947">
    <property type="entry name" value="POLO_box_dom_sf"/>
</dbReference>
<keyword evidence="4 9" id="KW-0547">Nucleotide-binding</keyword>
<dbReference type="PROSITE" id="PS00108">
    <property type="entry name" value="PROTEIN_KINASE_ST"/>
    <property type="match status" value="1"/>
</dbReference>